<dbReference type="GO" id="GO:0022857">
    <property type="term" value="F:transmembrane transporter activity"/>
    <property type="evidence" value="ECO:0007669"/>
    <property type="project" value="InterPro"/>
</dbReference>
<evidence type="ECO:0000313" key="6">
    <source>
        <dbReference type="EMBL" id="SDF93925.1"/>
    </source>
</evidence>
<sequence>MIPRLSPARRGLIIAALGSSLTVSWASSYCIPAVLAVPMAEDLGLSPVWVFGAFSMAMVVSAMVGPWAGARIDVFGGRGVLMLSNFVFAAGLGLLAMATTPLMLFAGWAVIGLGMGIGLYEAGFATLAGIYGKEARGPITGITLIAGFASTVGWPLSGLMLAAWGWREACIGWALIHLAVAFPLNAWLPKGTKTTAASTPVEDGPPPSRMALWLLAFVFAATWFNSTAMAAHLPGLLQAAGASTTVAIAAGALIGPAQVAARVLEFGLLRRFHPLVSTRVAAAAHPLAAVALVSGRLCLRVAARGGERHPHHRQGHAAAGAVWRGGIREADRLAQCARPYPSGGSAPDLWCCADSMGRLGDLVDGGNRPCSAGRSACAEEERAGLSLRLVAYPQKTGR</sequence>
<dbReference type="SUPFAM" id="SSF103473">
    <property type="entry name" value="MFS general substrate transporter"/>
    <property type="match status" value="1"/>
</dbReference>
<protein>
    <submittedName>
        <fullName evidence="6">Major Facilitator Superfamily protein</fullName>
    </submittedName>
</protein>
<evidence type="ECO:0000256" key="1">
    <source>
        <dbReference type="ARBA" id="ARBA00022692"/>
    </source>
</evidence>
<dbReference type="Gene3D" id="1.20.1250.20">
    <property type="entry name" value="MFS general substrate transporter like domains"/>
    <property type="match status" value="1"/>
</dbReference>
<dbReference type="EMBL" id="FNBL01000009">
    <property type="protein sequence ID" value="SDF93925.1"/>
    <property type="molecule type" value="Genomic_DNA"/>
</dbReference>
<dbReference type="PROSITE" id="PS50850">
    <property type="entry name" value="MFS"/>
    <property type="match status" value="1"/>
</dbReference>
<dbReference type="InterPro" id="IPR020846">
    <property type="entry name" value="MFS_dom"/>
</dbReference>
<feature type="transmembrane region" description="Helical" evidence="4">
    <location>
        <begin position="171"/>
        <end position="189"/>
    </location>
</feature>
<feature type="transmembrane region" description="Helical" evidence="4">
    <location>
        <begin position="142"/>
        <end position="165"/>
    </location>
</feature>
<keyword evidence="1 4" id="KW-0812">Transmembrane</keyword>
<reference evidence="6 7" key="1">
    <citation type="submission" date="2016-10" db="EMBL/GenBank/DDBJ databases">
        <authorList>
            <person name="de Groot N.N."/>
        </authorList>
    </citation>
    <scope>NUCLEOTIDE SEQUENCE [LARGE SCALE GENOMIC DNA]</scope>
    <source>
        <strain evidence="6 7">DSM 27375</strain>
    </source>
</reference>
<feature type="transmembrane region" description="Helical" evidence="4">
    <location>
        <begin position="210"/>
        <end position="233"/>
    </location>
</feature>
<dbReference type="RefSeq" id="WP_245708013.1">
    <property type="nucleotide sequence ID" value="NZ_FNBL01000009.1"/>
</dbReference>
<accession>A0A1G7Q637</accession>
<gene>
    <name evidence="6" type="ORF">SAMN04488117_10918</name>
</gene>
<evidence type="ECO:0000256" key="3">
    <source>
        <dbReference type="ARBA" id="ARBA00023136"/>
    </source>
</evidence>
<evidence type="ECO:0000256" key="4">
    <source>
        <dbReference type="SAM" id="Phobius"/>
    </source>
</evidence>
<feature type="transmembrane region" description="Helical" evidence="4">
    <location>
        <begin position="80"/>
        <end position="99"/>
    </location>
</feature>
<name>A0A1G7Q637_9RHOB</name>
<dbReference type="Proteomes" id="UP000182284">
    <property type="component" value="Unassembled WGS sequence"/>
</dbReference>
<proteinExistence type="predicted"/>
<dbReference type="Pfam" id="PF07690">
    <property type="entry name" value="MFS_1"/>
    <property type="match status" value="1"/>
</dbReference>
<keyword evidence="2 4" id="KW-1133">Transmembrane helix</keyword>
<feature type="transmembrane region" description="Helical" evidence="4">
    <location>
        <begin position="105"/>
        <end position="130"/>
    </location>
</feature>
<dbReference type="InterPro" id="IPR036259">
    <property type="entry name" value="MFS_trans_sf"/>
</dbReference>
<feature type="transmembrane region" description="Helical" evidence="4">
    <location>
        <begin position="50"/>
        <end position="68"/>
    </location>
</feature>
<evidence type="ECO:0000259" key="5">
    <source>
        <dbReference type="PROSITE" id="PS50850"/>
    </source>
</evidence>
<feature type="transmembrane region" description="Helical" evidence="4">
    <location>
        <begin position="239"/>
        <end position="261"/>
    </location>
</feature>
<evidence type="ECO:0000313" key="7">
    <source>
        <dbReference type="Proteomes" id="UP000182284"/>
    </source>
</evidence>
<dbReference type="InterPro" id="IPR011701">
    <property type="entry name" value="MFS"/>
</dbReference>
<evidence type="ECO:0000256" key="2">
    <source>
        <dbReference type="ARBA" id="ARBA00022989"/>
    </source>
</evidence>
<feature type="domain" description="Major facilitator superfamily (MFS) profile" evidence="5">
    <location>
        <begin position="11"/>
        <end position="398"/>
    </location>
</feature>
<organism evidence="6 7">
    <name type="scientific">Celeribacter baekdonensis</name>
    <dbReference type="NCBI Taxonomy" id="875171"/>
    <lineage>
        <taxon>Bacteria</taxon>
        <taxon>Pseudomonadati</taxon>
        <taxon>Pseudomonadota</taxon>
        <taxon>Alphaproteobacteria</taxon>
        <taxon>Rhodobacterales</taxon>
        <taxon>Roseobacteraceae</taxon>
        <taxon>Celeribacter</taxon>
    </lineage>
</organism>
<keyword evidence="3 4" id="KW-0472">Membrane</keyword>
<dbReference type="AlphaFoldDB" id="A0A1G7Q637"/>